<evidence type="ECO:0000256" key="1">
    <source>
        <dbReference type="ARBA" id="ARBA00023125"/>
    </source>
</evidence>
<dbReference type="SMART" id="SM00530">
    <property type="entry name" value="HTH_XRE"/>
    <property type="match status" value="1"/>
</dbReference>
<dbReference type="Gene3D" id="1.10.260.40">
    <property type="entry name" value="lambda repressor-like DNA-binding domains"/>
    <property type="match status" value="1"/>
</dbReference>
<comment type="caution">
    <text evidence="3">The sequence shown here is derived from an EMBL/GenBank/DDBJ whole genome shotgun (WGS) entry which is preliminary data.</text>
</comment>
<sequence length="89" mass="9976">MALILDWDAKMTTSDKTFYKALGKRIAQYRKEQGLTQVQLAEKLGIAHLTMAHYEGGSLRIAVALLKPLAQELNVSMEELIDEPIPDFS</sequence>
<keyword evidence="1" id="KW-0238">DNA-binding</keyword>
<evidence type="ECO:0000313" key="4">
    <source>
        <dbReference type="Proteomes" id="UP000239866"/>
    </source>
</evidence>
<proteinExistence type="predicted"/>
<accession>A0A2T1K8S2</accession>
<evidence type="ECO:0000313" key="3">
    <source>
        <dbReference type="EMBL" id="PSF05922.1"/>
    </source>
</evidence>
<gene>
    <name evidence="3" type="ORF">C7H09_12390</name>
</gene>
<dbReference type="GO" id="GO:0003677">
    <property type="term" value="F:DNA binding"/>
    <property type="evidence" value="ECO:0007669"/>
    <property type="project" value="UniProtKB-KW"/>
</dbReference>
<dbReference type="PANTHER" id="PTHR46558:SF11">
    <property type="entry name" value="HTH-TYPE TRANSCRIPTIONAL REGULATOR XRE"/>
    <property type="match status" value="1"/>
</dbReference>
<dbReference type="InterPro" id="IPR001387">
    <property type="entry name" value="Cro/C1-type_HTH"/>
</dbReference>
<reference evidence="3 4" key="1">
    <citation type="submission" date="2018-03" db="EMBL/GenBank/DDBJ databases">
        <title>Marinobacter brunus sp. nov., a marine bacterium of Gamma-proteobacteria isolated from the surface seawater of the South China Sea.</title>
        <authorList>
            <person name="Cheng H."/>
            <person name="Wu Y.-H."/>
            <person name="Xamxidin M."/>
            <person name="Xu X.-W."/>
        </authorList>
    </citation>
    <scope>NUCLEOTIDE SEQUENCE [LARGE SCALE GENOMIC DNA]</scope>
    <source>
        <strain evidence="3 4">NH169-3</strain>
    </source>
</reference>
<dbReference type="PROSITE" id="PS50943">
    <property type="entry name" value="HTH_CROC1"/>
    <property type="match status" value="1"/>
</dbReference>
<dbReference type="Pfam" id="PF01381">
    <property type="entry name" value="HTH_3"/>
    <property type="match status" value="1"/>
</dbReference>
<dbReference type="OrthoDB" id="6314593at2"/>
<dbReference type="AlphaFoldDB" id="A0A2T1K8S2"/>
<organism evidence="3 4">
    <name type="scientific">Marinobacter fuscus</name>
    <dbReference type="NCBI Taxonomy" id="2109942"/>
    <lineage>
        <taxon>Bacteria</taxon>
        <taxon>Pseudomonadati</taxon>
        <taxon>Pseudomonadota</taxon>
        <taxon>Gammaproteobacteria</taxon>
        <taxon>Pseudomonadales</taxon>
        <taxon>Marinobacteraceae</taxon>
        <taxon>Marinobacter</taxon>
    </lineage>
</organism>
<dbReference type="CDD" id="cd00093">
    <property type="entry name" value="HTH_XRE"/>
    <property type="match status" value="1"/>
</dbReference>
<keyword evidence="4" id="KW-1185">Reference proteome</keyword>
<protein>
    <recommendedName>
        <fullName evidence="2">HTH cro/C1-type domain-containing protein</fullName>
    </recommendedName>
</protein>
<dbReference type="PANTHER" id="PTHR46558">
    <property type="entry name" value="TRACRIPTIONAL REGULATORY PROTEIN-RELATED-RELATED"/>
    <property type="match status" value="1"/>
</dbReference>
<dbReference type="Proteomes" id="UP000239866">
    <property type="component" value="Unassembled WGS sequence"/>
</dbReference>
<name>A0A2T1K8S2_9GAMM</name>
<dbReference type="EMBL" id="PXNP01000088">
    <property type="protein sequence ID" value="PSF05922.1"/>
    <property type="molecule type" value="Genomic_DNA"/>
</dbReference>
<dbReference type="InterPro" id="IPR010982">
    <property type="entry name" value="Lambda_DNA-bd_dom_sf"/>
</dbReference>
<feature type="domain" description="HTH cro/C1-type" evidence="2">
    <location>
        <begin position="26"/>
        <end position="80"/>
    </location>
</feature>
<dbReference type="SUPFAM" id="SSF47413">
    <property type="entry name" value="lambda repressor-like DNA-binding domains"/>
    <property type="match status" value="1"/>
</dbReference>
<evidence type="ECO:0000259" key="2">
    <source>
        <dbReference type="PROSITE" id="PS50943"/>
    </source>
</evidence>